<comment type="caution">
    <text evidence="1">The sequence shown here is derived from an EMBL/GenBank/DDBJ whole genome shotgun (WGS) entry which is preliminary data.</text>
</comment>
<dbReference type="Proteomes" id="UP000546126">
    <property type="component" value="Unassembled WGS sequence"/>
</dbReference>
<protein>
    <submittedName>
        <fullName evidence="1">Uncharacterized protein</fullName>
    </submittedName>
</protein>
<sequence>MPDGKCTYCGHQGLEPGFLADRQQPGFGVWVEGELERGIFGGAKLMGRPKWLVDAHRCPQCSHLELFASRQL</sequence>
<gene>
    <name evidence="1" type="ORF">HT134_40360</name>
</gene>
<name>A0A7Y6MF57_9ACTN</name>
<accession>A0A7Y6MF57</accession>
<proteinExistence type="predicted"/>
<dbReference type="AlphaFoldDB" id="A0A7Y6MF57"/>
<reference evidence="1 2" key="1">
    <citation type="submission" date="2020-06" db="EMBL/GenBank/DDBJ databases">
        <authorList>
            <person name="Chanama M."/>
        </authorList>
    </citation>
    <scope>NUCLEOTIDE SEQUENCE [LARGE SCALE GENOMIC DNA]</scope>
    <source>
        <strain evidence="1 2">TBRC6557</strain>
    </source>
</reference>
<keyword evidence="2" id="KW-1185">Reference proteome</keyword>
<evidence type="ECO:0000313" key="2">
    <source>
        <dbReference type="Proteomes" id="UP000546126"/>
    </source>
</evidence>
<evidence type="ECO:0000313" key="1">
    <source>
        <dbReference type="EMBL" id="NUW46323.1"/>
    </source>
</evidence>
<dbReference type="EMBL" id="JABWGO010000015">
    <property type="protein sequence ID" value="NUW46323.1"/>
    <property type="molecule type" value="Genomic_DNA"/>
</dbReference>
<dbReference type="RefSeq" id="WP_175605779.1">
    <property type="nucleotide sequence ID" value="NZ_JABWGO010000015.1"/>
</dbReference>
<organism evidence="1 2">
    <name type="scientific">Nonomuraea rhodomycinica</name>
    <dbReference type="NCBI Taxonomy" id="1712872"/>
    <lineage>
        <taxon>Bacteria</taxon>
        <taxon>Bacillati</taxon>
        <taxon>Actinomycetota</taxon>
        <taxon>Actinomycetes</taxon>
        <taxon>Streptosporangiales</taxon>
        <taxon>Streptosporangiaceae</taxon>
        <taxon>Nonomuraea</taxon>
    </lineage>
</organism>